<evidence type="ECO:0000313" key="12">
    <source>
        <dbReference type="EMBL" id="MBR7673669.1"/>
    </source>
</evidence>
<dbReference type="GO" id="GO:0003864">
    <property type="term" value="F:3-methyl-2-oxobutanoate hydroxymethyltransferase activity"/>
    <property type="evidence" value="ECO:0007669"/>
    <property type="project" value="UniProtKB-UniRule"/>
</dbReference>
<evidence type="ECO:0000313" key="13">
    <source>
        <dbReference type="Proteomes" id="UP000675554"/>
    </source>
</evidence>
<dbReference type="FunFam" id="3.20.20.60:FF:000003">
    <property type="entry name" value="3-methyl-2-oxobutanoate hydroxymethyltransferase"/>
    <property type="match status" value="1"/>
</dbReference>
<dbReference type="NCBIfam" id="NF001452">
    <property type="entry name" value="PRK00311.1"/>
    <property type="match status" value="1"/>
</dbReference>
<dbReference type="EMBL" id="JAGSMN010000238">
    <property type="protein sequence ID" value="MBR7673669.1"/>
    <property type="molecule type" value="Genomic_DNA"/>
</dbReference>
<comment type="catalytic activity">
    <reaction evidence="7">
        <text>(6R)-5,10-methylene-5,6,7,8-tetrahydrofolate + 3-methyl-2-oxobutanoate + H2O = 2-dehydropantoate + (6S)-5,6,7,8-tetrahydrofolate</text>
        <dbReference type="Rhea" id="RHEA:11824"/>
        <dbReference type="ChEBI" id="CHEBI:11561"/>
        <dbReference type="ChEBI" id="CHEBI:11851"/>
        <dbReference type="ChEBI" id="CHEBI:15377"/>
        <dbReference type="ChEBI" id="CHEBI:15636"/>
        <dbReference type="ChEBI" id="CHEBI:57453"/>
        <dbReference type="EC" id="2.1.2.11"/>
    </reaction>
</comment>
<keyword evidence="5 7" id="KW-0808">Transferase</keyword>
<dbReference type="GO" id="GO:0000287">
    <property type="term" value="F:magnesium ion binding"/>
    <property type="evidence" value="ECO:0007669"/>
    <property type="project" value="TreeGrafter"/>
</dbReference>
<feature type="binding site" evidence="7 10">
    <location>
        <position position="139"/>
    </location>
    <ligand>
        <name>Mg(2+)</name>
        <dbReference type="ChEBI" id="CHEBI:18420"/>
    </ligand>
</feature>
<comment type="cofactor">
    <cofactor evidence="7 10">
        <name>Mg(2+)</name>
        <dbReference type="ChEBI" id="CHEBI:18420"/>
    </cofactor>
    <text evidence="7 10">Binds 1 Mg(2+) ion per subunit.</text>
</comment>
<dbReference type="PIRSF" id="PIRSF000388">
    <property type="entry name" value="Pantoate_hydroxy_MeTrfase"/>
    <property type="match status" value="1"/>
</dbReference>
<evidence type="ECO:0000256" key="9">
    <source>
        <dbReference type="PIRSR" id="PIRSR000388-2"/>
    </source>
</evidence>
<dbReference type="InterPro" id="IPR040442">
    <property type="entry name" value="Pyrv_kinase-like_dom_sf"/>
</dbReference>
<dbReference type="GO" id="GO:0005737">
    <property type="term" value="C:cytoplasm"/>
    <property type="evidence" value="ECO:0007669"/>
    <property type="project" value="UniProtKB-SubCell"/>
</dbReference>
<protein>
    <recommendedName>
        <fullName evidence="7">3-methyl-2-oxobutanoate hydroxymethyltransferase</fullName>
        <ecNumber evidence="7">2.1.2.11</ecNumber>
    </recommendedName>
    <alternativeName>
        <fullName evidence="7">Ketopantoate hydroxymethyltransferase</fullName>
        <shortName evidence="7">KPHMT</shortName>
    </alternativeName>
</protein>
<proteinExistence type="inferred from homology"/>
<dbReference type="PANTHER" id="PTHR20881:SF0">
    <property type="entry name" value="3-METHYL-2-OXOBUTANOATE HYDROXYMETHYLTRANSFERASE"/>
    <property type="match status" value="1"/>
</dbReference>
<keyword evidence="7 10" id="KW-0460">Magnesium</keyword>
<feature type="binding site" evidence="7 9">
    <location>
        <position position="139"/>
    </location>
    <ligand>
        <name>3-methyl-2-oxobutanoate</name>
        <dbReference type="ChEBI" id="CHEBI:11851"/>
    </ligand>
</feature>
<keyword evidence="4 7" id="KW-0566">Pantothenate biosynthesis</keyword>
<dbReference type="SUPFAM" id="SSF51621">
    <property type="entry name" value="Phosphoenolpyruvate/pyruvate domain"/>
    <property type="match status" value="1"/>
</dbReference>
<dbReference type="NCBIfam" id="TIGR00222">
    <property type="entry name" value="panB"/>
    <property type="match status" value="1"/>
</dbReference>
<evidence type="ECO:0000256" key="10">
    <source>
        <dbReference type="PIRSR" id="PIRSR000388-3"/>
    </source>
</evidence>
<dbReference type="EC" id="2.1.2.11" evidence="7"/>
<dbReference type="HAMAP" id="MF_00156">
    <property type="entry name" value="PanB"/>
    <property type="match status" value="1"/>
</dbReference>
<evidence type="ECO:0000256" key="11">
    <source>
        <dbReference type="SAM" id="MobiDB-lite"/>
    </source>
</evidence>
<keyword evidence="13" id="KW-1185">Reference proteome</keyword>
<feature type="compositionally biased region" description="Low complexity" evidence="11">
    <location>
        <begin position="12"/>
        <end position="28"/>
    </location>
</feature>
<dbReference type="InterPro" id="IPR015813">
    <property type="entry name" value="Pyrv/PenolPyrv_kinase-like_dom"/>
</dbReference>
<accession>A0A8T4INW8</accession>
<comment type="caution">
    <text evidence="12">The sequence shown here is derived from an EMBL/GenBank/DDBJ whole genome shotgun (WGS) entry which is preliminary data.</text>
</comment>
<comment type="pathway">
    <text evidence="1 7">Cofactor biosynthesis; (R)-pantothenate biosynthesis; (R)-pantoate from 3-methyl-2-oxobutanoate: step 1/2.</text>
</comment>
<evidence type="ECO:0000256" key="3">
    <source>
        <dbReference type="ARBA" id="ARBA00011424"/>
    </source>
</evidence>
<dbReference type="Pfam" id="PF02548">
    <property type="entry name" value="Pantoate_transf"/>
    <property type="match status" value="1"/>
</dbReference>
<dbReference type="GO" id="GO:0015940">
    <property type="term" value="P:pantothenate biosynthetic process"/>
    <property type="evidence" value="ECO:0007669"/>
    <property type="project" value="UniProtKB-UniRule"/>
</dbReference>
<comment type="similarity">
    <text evidence="2 7">Belongs to the PanB family.</text>
</comment>
<keyword evidence="7" id="KW-0963">Cytoplasm</keyword>
<feature type="binding site" evidence="7 10">
    <location>
        <position position="171"/>
    </location>
    <ligand>
        <name>Mg(2+)</name>
        <dbReference type="ChEBI" id="CHEBI:18420"/>
    </ligand>
</feature>
<evidence type="ECO:0000256" key="7">
    <source>
        <dbReference type="HAMAP-Rule" id="MF_00156"/>
    </source>
</evidence>
<evidence type="ECO:0000256" key="8">
    <source>
        <dbReference type="PIRSR" id="PIRSR000388-1"/>
    </source>
</evidence>
<gene>
    <name evidence="7 12" type="primary">panB</name>
    <name evidence="12" type="ORF">KDA82_11695</name>
</gene>
<feature type="binding site" evidence="7 9">
    <location>
        <position position="169"/>
    </location>
    <ligand>
        <name>3-methyl-2-oxobutanoate</name>
        <dbReference type="ChEBI" id="CHEBI:11851"/>
    </ligand>
</feature>
<evidence type="ECO:0000256" key="5">
    <source>
        <dbReference type="ARBA" id="ARBA00022679"/>
    </source>
</evidence>
<dbReference type="Gene3D" id="3.20.20.60">
    <property type="entry name" value="Phosphoenolpyruvate-binding domains"/>
    <property type="match status" value="1"/>
</dbReference>
<dbReference type="AlphaFoldDB" id="A0A8T4INW8"/>
<feature type="binding site" evidence="7 10">
    <location>
        <position position="100"/>
    </location>
    <ligand>
        <name>Mg(2+)</name>
        <dbReference type="ChEBI" id="CHEBI:18420"/>
    </ligand>
</feature>
<reference evidence="12" key="1">
    <citation type="submission" date="2021-04" db="EMBL/GenBank/DDBJ databases">
        <title>Sequencing of actinobacteria type strains.</title>
        <authorList>
            <person name="Nguyen G.-S."/>
            <person name="Wentzel A."/>
        </authorList>
    </citation>
    <scope>NUCLEOTIDE SEQUENCE</scope>
    <source>
        <strain evidence="12">DSM 42095</strain>
    </source>
</reference>
<feature type="active site" description="Proton acceptor" evidence="7 8">
    <location>
        <position position="237"/>
    </location>
</feature>
<name>A0A8T4INW8_9ACTN</name>
<evidence type="ECO:0000256" key="2">
    <source>
        <dbReference type="ARBA" id="ARBA00008676"/>
    </source>
</evidence>
<evidence type="ECO:0000256" key="4">
    <source>
        <dbReference type="ARBA" id="ARBA00022655"/>
    </source>
</evidence>
<feature type="compositionally biased region" description="Low complexity" evidence="11">
    <location>
        <begin position="37"/>
        <end position="48"/>
    </location>
</feature>
<organism evidence="12 13">
    <name type="scientific">Streptomyces daliensis</name>
    <dbReference type="NCBI Taxonomy" id="299421"/>
    <lineage>
        <taxon>Bacteria</taxon>
        <taxon>Bacillati</taxon>
        <taxon>Actinomycetota</taxon>
        <taxon>Actinomycetes</taxon>
        <taxon>Kitasatosporales</taxon>
        <taxon>Streptomycetaceae</taxon>
        <taxon>Streptomyces</taxon>
    </lineage>
</organism>
<keyword evidence="7 10" id="KW-0479">Metal-binding</keyword>
<comment type="subunit">
    <text evidence="3 7">Homodecamer; pentamer of dimers.</text>
</comment>
<dbReference type="Proteomes" id="UP000675554">
    <property type="component" value="Unassembled WGS sequence"/>
</dbReference>
<feature type="binding site" evidence="7 9">
    <location>
        <begin position="100"/>
        <end position="101"/>
    </location>
    <ligand>
        <name>3-methyl-2-oxobutanoate</name>
        <dbReference type="ChEBI" id="CHEBI:11851"/>
    </ligand>
</feature>
<evidence type="ECO:0000256" key="6">
    <source>
        <dbReference type="ARBA" id="ARBA00056497"/>
    </source>
</evidence>
<evidence type="ECO:0000256" key="1">
    <source>
        <dbReference type="ARBA" id="ARBA00005033"/>
    </source>
</evidence>
<comment type="subcellular location">
    <subcellularLocation>
        <location evidence="7">Cytoplasm</location>
    </subcellularLocation>
</comment>
<dbReference type="CDD" id="cd06557">
    <property type="entry name" value="KPHMT-like"/>
    <property type="match status" value="1"/>
</dbReference>
<comment type="function">
    <text evidence="6 7">Catalyzes the reversible reaction in which hydroxymethyl group from 5,10-methylenetetrahydrofolate is transferred onto alpha-ketoisovalerate to form ketopantoate.</text>
</comment>
<dbReference type="InterPro" id="IPR003700">
    <property type="entry name" value="Pantoate_hydroxy_MeTrfase"/>
</dbReference>
<feature type="region of interest" description="Disordered" evidence="11">
    <location>
        <begin position="1"/>
        <end position="54"/>
    </location>
</feature>
<dbReference type="PANTHER" id="PTHR20881">
    <property type="entry name" value="3-METHYL-2-OXOBUTANOATE HYDROXYMETHYLTRANSFERASE"/>
    <property type="match status" value="1"/>
</dbReference>
<sequence length="320" mass="33730">MTHAQKQPARKTPAQQAPAQETPTQETPGRQDKAQGPASAPASKKQPATLYGGAKNRRVTIRDLAAAKERGEKWPMLTAYDAMTASVFDESGIPVMLVGDSMGNCHLGYESTVPVTLDEIAMLSAAVVRGTKRALIVADLPFGTYQEGPTQALRSATRLVKEAGVGAVKLEGGERSAHQVELLVQSGIPVMAHVGLTPQSVHSMGYRVQGRGEEAAQQLLRDAKAVQDAGAFAVVLEAVPAALAAEVTRSLYVPTVGIGAGAECDAQVLVWTDMAGLTPGRVPSFVKQYARLRETLGDAAKTFAEEVVSGSFPTEDHSFA</sequence>